<dbReference type="Proteomes" id="UP000499080">
    <property type="component" value="Unassembled WGS sequence"/>
</dbReference>
<evidence type="ECO:0000313" key="2">
    <source>
        <dbReference type="Proteomes" id="UP000499080"/>
    </source>
</evidence>
<dbReference type="InterPro" id="IPR043502">
    <property type="entry name" value="DNA/RNA_pol_sf"/>
</dbReference>
<reference evidence="1 2" key="1">
    <citation type="journal article" date="2019" name="Sci. Rep.">
        <title>Orb-weaving spider Araneus ventricosus genome elucidates the spidroin gene catalogue.</title>
        <authorList>
            <person name="Kono N."/>
            <person name="Nakamura H."/>
            <person name="Ohtoshi R."/>
            <person name="Moran D.A.P."/>
            <person name="Shinohara A."/>
            <person name="Yoshida Y."/>
            <person name="Fujiwara M."/>
            <person name="Mori M."/>
            <person name="Tomita M."/>
            <person name="Arakawa K."/>
        </authorList>
    </citation>
    <scope>NUCLEOTIDE SEQUENCE [LARGE SCALE GENOMIC DNA]</scope>
</reference>
<sequence>MGGRCVVKLPWKKNRTLSSDNYVSLQRLKSLQKFKNTDFQNIYMELMQDYIDKNQVEFAPETPVNKSRTFYLLHHVVKQQKNQNVKYRTVFDVSSHSPGHPSLNEVLEKGPNLLPEILATLLCFRLYKQAIICNGSQVFQQLTLREEDRDATRFLWFRIEKDADEKTHLLNDILIYRFSRLPFGLSLGPFLLSASLSQN</sequence>
<comment type="caution">
    <text evidence="1">The sequence shown here is derived from an EMBL/GenBank/DDBJ whole genome shotgun (WGS) entry which is preliminary data.</text>
</comment>
<dbReference type="SUPFAM" id="SSF56672">
    <property type="entry name" value="DNA/RNA polymerases"/>
    <property type="match status" value="1"/>
</dbReference>
<organism evidence="1 2">
    <name type="scientific">Araneus ventricosus</name>
    <name type="common">Orbweaver spider</name>
    <name type="synonym">Epeira ventricosa</name>
    <dbReference type="NCBI Taxonomy" id="182803"/>
    <lineage>
        <taxon>Eukaryota</taxon>
        <taxon>Metazoa</taxon>
        <taxon>Ecdysozoa</taxon>
        <taxon>Arthropoda</taxon>
        <taxon>Chelicerata</taxon>
        <taxon>Arachnida</taxon>
        <taxon>Araneae</taxon>
        <taxon>Araneomorphae</taxon>
        <taxon>Entelegynae</taxon>
        <taxon>Araneoidea</taxon>
        <taxon>Araneidae</taxon>
        <taxon>Araneus</taxon>
    </lineage>
</organism>
<evidence type="ECO:0000313" key="1">
    <source>
        <dbReference type="EMBL" id="GBN18750.1"/>
    </source>
</evidence>
<gene>
    <name evidence="1" type="ORF">AVEN_214014_1</name>
</gene>
<keyword evidence="2" id="KW-1185">Reference proteome</keyword>
<accession>A0A4Y2LX79</accession>
<dbReference type="EMBL" id="BGPR01201345">
    <property type="protein sequence ID" value="GBN18750.1"/>
    <property type="molecule type" value="Genomic_DNA"/>
</dbReference>
<name>A0A4Y2LX79_ARAVE</name>
<dbReference type="PANTHER" id="PTHR47331:SF1">
    <property type="entry name" value="GAG-LIKE PROTEIN"/>
    <property type="match status" value="1"/>
</dbReference>
<dbReference type="AlphaFoldDB" id="A0A4Y2LX79"/>
<dbReference type="OrthoDB" id="6766276at2759"/>
<dbReference type="PANTHER" id="PTHR47331">
    <property type="entry name" value="PHD-TYPE DOMAIN-CONTAINING PROTEIN"/>
    <property type="match status" value="1"/>
</dbReference>
<dbReference type="GO" id="GO:0071897">
    <property type="term" value="P:DNA biosynthetic process"/>
    <property type="evidence" value="ECO:0007669"/>
    <property type="project" value="UniProtKB-ARBA"/>
</dbReference>
<proteinExistence type="predicted"/>
<protein>
    <submittedName>
        <fullName evidence="1">Uncharacterized protein</fullName>
    </submittedName>
</protein>